<dbReference type="GO" id="GO:0006355">
    <property type="term" value="P:regulation of DNA-templated transcription"/>
    <property type="evidence" value="ECO:0007669"/>
    <property type="project" value="TreeGrafter"/>
</dbReference>
<name>A0A6U2NTT2_9STRA</name>
<accession>A0A6U2NTT2</accession>
<dbReference type="SUPFAM" id="SSF47113">
    <property type="entry name" value="Histone-fold"/>
    <property type="match status" value="1"/>
</dbReference>
<sequence length="153" mass="17134">MTDAGLMPPPLAKDSSSKSKGNENGYTELVLPLSRIKKIAKLDPEVRGITKEAMPIMVLAAEMFIKKLGQETNRIAQIQNRRTLLPEDVVEVCSAREAFAFLREDVRDLHREQVEQKKNNRKAAAEAKMKLAVEERTASRPIDSFFKGPPKSS</sequence>
<dbReference type="InterPro" id="IPR009072">
    <property type="entry name" value="Histone-fold"/>
</dbReference>
<evidence type="ECO:0000313" key="6">
    <source>
        <dbReference type="EMBL" id="CAD9576183.1"/>
    </source>
</evidence>
<evidence type="ECO:0000256" key="1">
    <source>
        <dbReference type="ARBA" id="ARBA00004123"/>
    </source>
</evidence>
<dbReference type="GO" id="GO:0005634">
    <property type="term" value="C:nucleus"/>
    <property type="evidence" value="ECO:0007669"/>
    <property type="project" value="UniProtKB-SubCell"/>
</dbReference>
<feature type="domain" description="Transcription factor CBF/NF-Y/archaeal histone" evidence="4">
    <location>
        <begin position="31"/>
        <end position="89"/>
    </location>
</feature>
<dbReference type="Pfam" id="PF00808">
    <property type="entry name" value="CBFD_NFYB_HMF"/>
    <property type="match status" value="1"/>
</dbReference>
<dbReference type="PANTHER" id="PTHR10252">
    <property type="entry name" value="HISTONE-LIKE TRANSCRIPTION FACTOR CCAAT-RELATED"/>
    <property type="match status" value="1"/>
</dbReference>
<dbReference type="PANTHER" id="PTHR10252:SF54">
    <property type="entry name" value="CHROMATIN ACCESSIBILITY COMPLEX PROTEIN 1"/>
    <property type="match status" value="1"/>
</dbReference>
<feature type="region of interest" description="Disordered" evidence="3">
    <location>
        <begin position="114"/>
        <end position="153"/>
    </location>
</feature>
<dbReference type="EMBL" id="HBGY01013991">
    <property type="protein sequence ID" value="CAD9576183.1"/>
    <property type="molecule type" value="Transcribed_RNA"/>
</dbReference>
<dbReference type="Gene3D" id="1.10.20.10">
    <property type="entry name" value="Histone, subunit A"/>
    <property type="match status" value="1"/>
</dbReference>
<dbReference type="GO" id="GO:0046982">
    <property type="term" value="F:protein heterodimerization activity"/>
    <property type="evidence" value="ECO:0007669"/>
    <property type="project" value="InterPro"/>
</dbReference>
<comment type="subcellular location">
    <subcellularLocation>
        <location evidence="1">Nucleus</location>
    </subcellularLocation>
</comment>
<dbReference type="GO" id="GO:0000976">
    <property type="term" value="F:transcription cis-regulatory region binding"/>
    <property type="evidence" value="ECO:0007669"/>
    <property type="project" value="TreeGrafter"/>
</dbReference>
<dbReference type="CDD" id="cd22929">
    <property type="entry name" value="HFD_POLE4-like"/>
    <property type="match status" value="1"/>
</dbReference>
<proteinExistence type="predicted"/>
<evidence type="ECO:0000256" key="2">
    <source>
        <dbReference type="ARBA" id="ARBA00023242"/>
    </source>
</evidence>
<keyword evidence="2" id="KW-0539">Nucleus</keyword>
<evidence type="ECO:0000256" key="3">
    <source>
        <dbReference type="SAM" id="MobiDB-lite"/>
    </source>
</evidence>
<protein>
    <recommendedName>
        <fullName evidence="4">Transcription factor CBF/NF-Y/archaeal histone domain-containing protein</fullName>
    </recommendedName>
</protein>
<feature type="compositionally biased region" description="Basic and acidic residues" evidence="3">
    <location>
        <begin position="114"/>
        <end position="138"/>
    </location>
</feature>
<dbReference type="AlphaFoldDB" id="A0A6U2NTT2"/>
<dbReference type="InterPro" id="IPR050568">
    <property type="entry name" value="Transcr_DNA_Rep_Reg"/>
</dbReference>
<gene>
    <name evidence="5" type="ORF">LDAN0321_LOCUS9034</name>
    <name evidence="6" type="ORF">LDAN0321_LOCUS9035</name>
</gene>
<evidence type="ECO:0000259" key="4">
    <source>
        <dbReference type="Pfam" id="PF00808"/>
    </source>
</evidence>
<reference evidence="6" key="1">
    <citation type="submission" date="2021-01" db="EMBL/GenBank/DDBJ databases">
        <authorList>
            <person name="Corre E."/>
            <person name="Pelletier E."/>
            <person name="Niang G."/>
            <person name="Scheremetjew M."/>
            <person name="Finn R."/>
            <person name="Kale V."/>
            <person name="Holt S."/>
            <person name="Cochrane G."/>
            <person name="Meng A."/>
            <person name="Brown T."/>
            <person name="Cohen L."/>
        </authorList>
    </citation>
    <scope>NUCLEOTIDE SEQUENCE</scope>
    <source>
        <strain evidence="6">B650</strain>
    </source>
</reference>
<organism evidence="6">
    <name type="scientific">Leptocylindrus danicus</name>
    <dbReference type="NCBI Taxonomy" id="163516"/>
    <lineage>
        <taxon>Eukaryota</taxon>
        <taxon>Sar</taxon>
        <taxon>Stramenopiles</taxon>
        <taxon>Ochrophyta</taxon>
        <taxon>Bacillariophyta</taxon>
        <taxon>Coscinodiscophyceae</taxon>
        <taxon>Chaetocerotophycidae</taxon>
        <taxon>Leptocylindrales</taxon>
        <taxon>Leptocylindraceae</taxon>
        <taxon>Leptocylindrus</taxon>
    </lineage>
</organism>
<dbReference type="EMBL" id="HBGY01013990">
    <property type="protein sequence ID" value="CAD9576181.1"/>
    <property type="molecule type" value="Transcribed_RNA"/>
</dbReference>
<feature type="region of interest" description="Disordered" evidence="3">
    <location>
        <begin position="1"/>
        <end position="24"/>
    </location>
</feature>
<dbReference type="InterPro" id="IPR003958">
    <property type="entry name" value="CBFA_NFYB_domain"/>
</dbReference>
<evidence type="ECO:0000313" key="5">
    <source>
        <dbReference type="EMBL" id="CAD9576181.1"/>
    </source>
</evidence>